<dbReference type="Proteomes" id="UP000183417">
    <property type="component" value="Unassembled WGS sequence"/>
</dbReference>
<dbReference type="EMBL" id="FNPE01000029">
    <property type="protein sequence ID" value="SDZ49812.1"/>
    <property type="molecule type" value="Genomic_DNA"/>
</dbReference>
<feature type="short sequence motif" description="GXGXXG" evidence="2">
    <location>
        <begin position="27"/>
        <end position="32"/>
    </location>
</feature>
<feature type="domain" description="PNPLA" evidence="3">
    <location>
        <begin position="23"/>
        <end position="206"/>
    </location>
</feature>
<dbReference type="InterPro" id="IPR047156">
    <property type="entry name" value="Teg/CotR/CapV-like"/>
</dbReference>
<dbReference type="Pfam" id="PF01734">
    <property type="entry name" value="Patatin"/>
    <property type="match status" value="1"/>
</dbReference>
<gene>
    <name evidence="4" type="ORF">SAMN05421547_1292</name>
</gene>
<dbReference type="InterPro" id="IPR002641">
    <property type="entry name" value="PNPLA_dom"/>
</dbReference>
<feature type="active site" description="Nucleophile" evidence="2">
    <location>
        <position position="62"/>
    </location>
</feature>
<dbReference type="PANTHER" id="PTHR24138:SF10">
    <property type="entry name" value="PHOSPHOLIPASE A2"/>
    <property type="match status" value="1"/>
</dbReference>
<dbReference type="GO" id="GO:0016787">
    <property type="term" value="F:hydrolase activity"/>
    <property type="evidence" value="ECO:0007669"/>
    <property type="project" value="UniProtKB-UniRule"/>
</dbReference>
<feature type="active site" description="Proton acceptor" evidence="2">
    <location>
        <position position="193"/>
    </location>
</feature>
<proteinExistence type="predicted"/>
<keyword evidence="2" id="KW-0378">Hydrolase</keyword>
<dbReference type="RefSeq" id="WP_074923566.1">
    <property type="nucleotide sequence ID" value="NZ_CP141274.1"/>
</dbReference>
<dbReference type="SUPFAM" id="SSF52151">
    <property type="entry name" value="FabD/lysophospholipase-like"/>
    <property type="match status" value="1"/>
</dbReference>
<dbReference type="NCBIfam" id="NF041079">
    <property type="entry name" value="CBASS_lipase"/>
    <property type="match status" value="1"/>
</dbReference>
<dbReference type="CDD" id="cd07199">
    <property type="entry name" value="Pat17_PNPLA8_PNPLA9_like"/>
    <property type="match status" value="1"/>
</dbReference>
<evidence type="ECO:0000313" key="4">
    <source>
        <dbReference type="EMBL" id="SDZ49812.1"/>
    </source>
</evidence>
<dbReference type="GeneID" id="94695503"/>
<protein>
    <submittedName>
        <fullName evidence="4">Patatin-like phospholipase</fullName>
    </submittedName>
</protein>
<organism evidence="4 5">
    <name type="scientific">Delftia lacustris</name>
    <dbReference type="NCBI Taxonomy" id="558537"/>
    <lineage>
        <taxon>Bacteria</taxon>
        <taxon>Pseudomonadati</taxon>
        <taxon>Pseudomonadota</taxon>
        <taxon>Betaproteobacteria</taxon>
        <taxon>Burkholderiales</taxon>
        <taxon>Comamonadaceae</taxon>
        <taxon>Delftia</taxon>
    </lineage>
</organism>
<dbReference type="AlphaFoldDB" id="A0A1H3THL7"/>
<evidence type="ECO:0000313" key="5">
    <source>
        <dbReference type="Proteomes" id="UP000183417"/>
    </source>
</evidence>
<dbReference type="InterPro" id="IPR016035">
    <property type="entry name" value="Acyl_Trfase/lysoPLipase"/>
</dbReference>
<accession>A0A1H3THL7</accession>
<dbReference type="PANTHER" id="PTHR24138">
    <property type="entry name" value="INTRACELLLAR PHOSPHOLIPASE A FAMILY"/>
    <property type="match status" value="1"/>
</dbReference>
<sequence>MDFDVPPLSSAVRQGLRRRRVVLSLSGGGYRGLFSAHVLERIHREFGNGDLLEKVDLFAGTSIGAIIATALASGCQPARIKQLLLDHGPAIFPSKWLPGLRQAMGKALYDSAPLRAAIKEAMPQAEQSALGQLQVPLLLPAVNWNSSQLHVLASGALPDRDRLGLTLMDAMLASSAAPTYFPAHAAAGHVFVDGGLAANAPDLLALQAARQLWGPAADIVMISVGTANPQQGQDPVAMPRRGLTLVKPLLELVMAAQEVQAVKAARQELGTSSYLRLNFTQPAAQQKRLGLDIANADSTRLLQALGDECIAALTEQEKTLLKNVLG</sequence>
<dbReference type="GO" id="GO:0016042">
    <property type="term" value="P:lipid catabolic process"/>
    <property type="evidence" value="ECO:0007669"/>
    <property type="project" value="UniProtKB-UniRule"/>
</dbReference>
<keyword evidence="1 2" id="KW-0443">Lipid metabolism</keyword>
<dbReference type="PROSITE" id="PS51635">
    <property type="entry name" value="PNPLA"/>
    <property type="match status" value="1"/>
</dbReference>
<evidence type="ECO:0000259" key="3">
    <source>
        <dbReference type="PROSITE" id="PS51635"/>
    </source>
</evidence>
<keyword evidence="2" id="KW-0442">Lipid degradation</keyword>
<feature type="short sequence motif" description="DGA/G" evidence="2">
    <location>
        <begin position="193"/>
        <end position="195"/>
    </location>
</feature>
<feature type="short sequence motif" description="GXSXG" evidence="2">
    <location>
        <begin position="60"/>
        <end position="64"/>
    </location>
</feature>
<evidence type="ECO:0000256" key="1">
    <source>
        <dbReference type="ARBA" id="ARBA00023098"/>
    </source>
</evidence>
<reference evidence="4 5" key="1">
    <citation type="submission" date="2016-10" db="EMBL/GenBank/DDBJ databases">
        <authorList>
            <person name="de Groot N.N."/>
        </authorList>
    </citation>
    <scope>NUCLEOTIDE SEQUENCE [LARGE SCALE GENOMIC DNA]</scope>
    <source>
        <strain evidence="4 5">LMG 24775</strain>
    </source>
</reference>
<name>A0A1H3THL7_9BURK</name>
<evidence type="ECO:0000256" key="2">
    <source>
        <dbReference type="PROSITE-ProRule" id="PRU01161"/>
    </source>
</evidence>
<dbReference type="Gene3D" id="3.40.1090.10">
    <property type="entry name" value="Cytosolic phospholipase A2 catalytic domain"/>
    <property type="match status" value="1"/>
</dbReference>